<dbReference type="EMBL" id="CP045898">
    <property type="protein sequence ID" value="QQP39994.1"/>
    <property type="molecule type" value="Genomic_DNA"/>
</dbReference>
<protein>
    <submittedName>
        <fullName evidence="2">Uncharacterized protein</fullName>
    </submittedName>
</protein>
<keyword evidence="3" id="KW-1185">Reference proteome</keyword>
<name>A0A7T8GY82_CALRO</name>
<evidence type="ECO:0000313" key="2">
    <source>
        <dbReference type="EMBL" id="QQP39994.1"/>
    </source>
</evidence>
<dbReference type="AlphaFoldDB" id="A0A7T8GY82"/>
<reference evidence="3" key="1">
    <citation type="submission" date="2021-01" db="EMBL/GenBank/DDBJ databases">
        <title>Caligus Genome Assembly.</title>
        <authorList>
            <person name="Gallardo-Escarate C."/>
        </authorList>
    </citation>
    <scope>NUCLEOTIDE SEQUENCE [LARGE SCALE GENOMIC DNA]</scope>
</reference>
<accession>A0A7T8GY82</accession>
<feature type="region of interest" description="Disordered" evidence="1">
    <location>
        <begin position="1"/>
        <end position="35"/>
    </location>
</feature>
<feature type="compositionally biased region" description="Basic and acidic residues" evidence="1">
    <location>
        <begin position="1"/>
        <end position="11"/>
    </location>
</feature>
<gene>
    <name evidence="2" type="ORF">FKW44_013879</name>
</gene>
<organism evidence="2 3">
    <name type="scientific">Caligus rogercresseyi</name>
    <name type="common">Sea louse</name>
    <dbReference type="NCBI Taxonomy" id="217165"/>
    <lineage>
        <taxon>Eukaryota</taxon>
        <taxon>Metazoa</taxon>
        <taxon>Ecdysozoa</taxon>
        <taxon>Arthropoda</taxon>
        <taxon>Crustacea</taxon>
        <taxon>Multicrustacea</taxon>
        <taxon>Hexanauplia</taxon>
        <taxon>Copepoda</taxon>
        <taxon>Siphonostomatoida</taxon>
        <taxon>Caligidae</taxon>
        <taxon>Caligus</taxon>
    </lineage>
</organism>
<proteinExistence type="predicted"/>
<dbReference type="Proteomes" id="UP000595437">
    <property type="component" value="Chromosome 9"/>
</dbReference>
<evidence type="ECO:0000256" key="1">
    <source>
        <dbReference type="SAM" id="MobiDB-lite"/>
    </source>
</evidence>
<evidence type="ECO:0000313" key="3">
    <source>
        <dbReference type="Proteomes" id="UP000595437"/>
    </source>
</evidence>
<sequence>MVISKYDEKTKMPQTGKHPGGEASNSSPSPNQLRERLPLSECLVPYLGIMQRNKQQQRLPRPEPIYTQQFYKPIRQAIPLPAGWMDSPMESIPGPATLPSGATATFPTEPIIHSRVPARQNVSLLLGRIAREIADLTASLQV</sequence>
<feature type="compositionally biased region" description="Polar residues" evidence="1">
    <location>
        <begin position="23"/>
        <end position="32"/>
    </location>
</feature>